<dbReference type="CDD" id="cd06171">
    <property type="entry name" value="Sigma70_r4"/>
    <property type="match status" value="1"/>
</dbReference>
<dbReference type="Gene3D" id="1.10.10.10">
    <property type="entry name" value="Winged helix-like DNA-binding domain superfamily/Winged helix DNA-binding domain"/>
    <property type="match status" value="1"/>
</dbReference>
<dbReference type="Gene3D" id="1.10.1740.10">
    <property type="match status" value="1"/>
</dbReference>
<dbReference type="PANTHER" id="PTHR43133:SF52">
    <property type="entry name" value="ECF RNA POLYMERASE SIGMA FACTOR SIGL"/>
    <property type="match status" value="1"/>
</dbReference>
<dbReference type="InterPro" id="IPR013324">
    <property type="entry name" value="RNA_pol_sigma_r3/r4-like"/>
</dbReference>
<dbReference type="SUPFAM" id="SSF88659">
    <property type="entry name" value="Sigma3 and sigma4 domains of RNA polymerase sigma factors"/>
    <property type="match status" value="1"/>
</dbReference>
<comment type="similarity">
    <text evidence="1">Belongs to the sigma-70 factor family. ECF subfamily.</text>
</comment>
<dbReference type="InterPro" id="IPR036388">
    <property type="entry name" value="WH-like_DNA-bd_sf"/>
</dbReference>
<dbReference type="RefSeq" id="WP_203378788.1">
    <property type="nucleotide sequence ID" value="NZ_JAENHP010000008.1"/>
</dbReference>
<proteinExistence type="inferred from homology"/>
<gene>
    <name evidence="8" type="ORF">JIG36_24755</name>
</gene>
<keyword evidence="3" id="KW-0731">Sigma factor</keyword>
<evidence type="ECO:0000256" key="2">
    <source>
        <dbReference type="ARBA" id="ARBA00023015"/>
    </source>
</evidence>
<dbReference type="Pfam" id="PF04545">
    <property type="entry name" value="Sigma70_r4"/>
    <property type="match status" value="1"/>
</dbReference>
<dbReference type="Proteomes" id="UP000632138">
    <property type="component" value="Unassembled WGS sequence"/>
</dbReference>
<evidence type="ECO:0000256" key="3">
    <source>
        <dbReference type="ARBA" id="ARBA00023082"/>
    </source>
</evidence>
<evidence type="ECO:0000259" key="7">
    <source>
        <dbReference type="Pfam" id="PF04545"/>
    </source>
</evidence>
<keyword evidence="2" id="KW-0805">Transcription regulation</keyword>
<evidence type="ECO:0000313" key="8">
    <source>
        <dbReference type="EMBL" id="MBM2618773.1"/>
    </source>
</evidence>
<organism evidence="8 9">
    <name type="scientific">Paractinoplanes ovalisporus</name>
    <dbReference type="NCBI Taxonomy" id="2810368"/>
    <lineage>
        <taxon>Bacteria</taxon>
        <taxon>Bacillati</taxon>
        <taxon>Actinomycetota</taxon>
        <taxon>Actinomycetes</taxon>
        <taxon>Micromonosporales</taxon>
        <taxon>Micromonosporaceae</taxon>
        <taxon>Paractinoplanes</taxon>
    </lineage>
</organism>
<feature type="domain" description="RNA polymerase sigma-70 region 2" evidence="6">
    <location>
        <begin position="16"/>
        <end position="75"/>
    </location>
</feature>
<dbReference type="InterPro" id="IPR039425">
    <property type="entry name" value="RNA_pol_sigma-70-like"/>
</dbReference>
<dbReference type="InterPro" id="IPR013325">
    <property type="entry name" value="RNA_pol_sigma_r2"/>
</dbReference>
<evidence type="ECO:0000256" key="1">
    <source>
        <dbReference type="ARBA" id="ARBA00010641"/>
    </source>
</evidence>
<keyword evidence="5" id="KW-0804">Transcription</keyword>
<dbReference type="EMBL" id="JAENHP010000008">
    <property type="protein sequence ID" value="MBM2618773.1"/>
    <property type="molecule type" value="Genomic_DNA"/>
</dbReference>
<dbReference type="PANTHER" id="PTHR43133">
    <property type="entry name" value="RNA POLYMERASE ECF-TYPE SIGMA FACTO"/>
    <property type="match status" value="1"/>
</dbReference>
<dbReference type="InterPro" id="IPR007630">
    <property type="entry name" value="RNA_pol_sigma70_r4"/>
</dbReference>
<dbReference type="SUPFAM" id="SSF88946">
    <property type="entry name" value="Sigma2 domain of RNA polymerase sigma factors"/>
    <property type="match status" value="1"/>
</dbReference>
<feature type="domain" description="RNA polymerase sigma-70 region 4" evidence="7">
    <location>
        <begin position="95"/>
        <end position="143"/>
    </location>
</feature>
<comment type="caution">
    <text evidence="8">The sequence shown here is derived from an EMBL/GenBank/DDBJ whole genome shotgun (WGS) entry which is preliminary data.</text>
</comment>
<evidence type="ECO:0000313" key="9">
    <source>
        <dbReference type="Proteomes" id="UP000632138"/>
    </source>
</evidence>
<evidence type="ECO:0000256" key="5">
    <source>
        <dbReference type="ARBA" id="ARBA00023163"/>
    </source>
</evidence>
<evidence type="ECO:0000259" key="6">
    <source>
        <dbReference type="Pfam" id="PF04542"/>
    </source>
</evidence>
<name>A0ABS2AHE1_9ACTN</name>
<reference evidence="8 9" key="1">
    <citation type="submission" date="2021-01" db="EMBL/GenBank/DDBJ databases">
        <title>Actinoplanes sp. nov. LDG1-06 isolated from lichen.</title>
        <authorList>
            <person name="Saeng-In P."/>
            <person name="Phongsopitanun W."/>
            <person name="Kanchanasin P."/>
            <person name="Yuki M."/>
            <person name="Kudo T."/>
            <person name="Ohkuma M."/>
            <person name="Tanasupawat S."/>
        </authorList>
    </citation>
    <scope>NUCLEOTIDE SEQUENCE [LARGE SCALE GENOMIC DNA]</scope>
    <source>
        <strain evidence="8 9">LDG1-06</strain>
    </source>
</reference>
<dbReference type="Pfam" id="PF04542">
    <property type="entry name" value="Sigma70_r2"/>
    <property type="match status" value="1"/>
</dbReference>
<protein>
    <submittedName>
        <fullName evidence="8">RNA polymerase</fullName>
    </submittedName>
</protein>
<evidence type="ECO:0000256" key="4">
    <source>
        <dbReference type="ARBA" id="ARBA00023125"/>
    </source>
</evidence>
<sequence length="154" mass="16686">MSRRDRTAGEVLVRRLFAEHGAALLAYATRLSAGDRVRAELIVRETLVRAWSASASLSGDRGAVRAHLFPIVRDVAAEQGVPQPQAGPMEMLTAVGTLPPEQREVLNQLYFQGRDVKEAAASLGLPAETVKSRSYEALRRLREALPAAEPTGVT</sequence>
<keyword evidence="9" id="KW-1185">Reference proteome</keyword>
<dbReference type="InterPro" id="IPR007627">
    <property type="entry name" value="RNA_pol_sigma70_r2"/>
</dbReference>
<accession>A0ABS2AHE1</accession>
<keyword evidence="4" id="KW-0238">DNA-binding</keyword>